<name>A0A0F9SI39_9ZZZZ</name>
<gene>
    <name evidence="1" type="ORF">LCGC14_0772030</name>
</gene>
<evidence type="ECO:0000313" key="1">
    <source>
        <dbReference type="EMBL" id="KKN36616.1"/>
    </source>
</evidence>
<comment type="caution">
    <text evidence="1">The sequence shown here is derived from an EMBL/GenBank/DDBJ whole genome shotgun (WGS) entry which is preliminary data.</text>
</comment>
<accession>A0A0F9SI39</accession>
<dbReference type="EMBL" id="LAZR01001955">
    <property type="protein sequence ID" value="KKN36616.1"/>
    <property type="molecule type" value="Genomic_DNA"/>
</dbReference>
<reference evidence="1" key="1">
    <citation type="journal article" date="2015" name="Nature">
        <title>Complex archaea that bridge the gap between prokaryotes and eukaryotes.</title>
        <authorList>
            <person name="Spang A."/>
            <person name="Saw J.H."/>
            <person name="Jorgensen S.L."/>
            <person name="Zaremba-Niedzwiedzka K."/>
            <person name="Martijn J."/>
            <person name="Lind A.E."/>
            <person name="van Eijk R."/>
            <person name="Schleper C."/>
            <person name="Guy L."/>
            <person name="Ettema T.J."/>
        </authorList>
    </citation>
    <scope>NUCLEOTIDE SEQUENCE</scope>
</reference>
<dbReference type="AlphaFoldDB" id="A0A0F9SI39"/>
<sequence>MATETVEAPPKSMFCEVDRAHLVDPDTGSYRNHIASSYPAYMNKHAIEEMEQEADTMVDSLGDGRVDPSAIEFYKRKVTKQRKRLDDIKQQTPKFTGSEMTHIKDSFIDLENQVRPALFTEKDMETGKGVDVAEEARRMSLEPTIPIDKWLAESCNVTVTEGKCTRSEAEKALIIANWHLTGGDKTYLIDNLRRKQGGSQAKPDSVSMSSIPAERYDMAFGGEAFSRLEAKLKALETRLEEKTKPKEYPEWKCEEEGCDFVGTTKNKGIHKALHVRKANIKAKELADK</sequence>
<protein>
    <submittedName>
        <fullName evidence="1">Uncharacterized protein</fullName>
    </submittedName>
</protein>
<organism evidence="1">
    <name type="scientific">marine sediment metagenome</name>
    <dbReference type="NCBI Taxonomy" id="412755"/>
    <lineage>
        <taxon>unclassified sequences</taxon>
        <taxon>metagenomes</taxon>
        <taxon>ecological metagenomes</taxon>
    </lineage>
</organism>
<proteinExistence type="predicted"/>
<feature type="non-terminal residue" evidence="1">
    <location>
        <position position="288"/>
    </location>
</feature>